<dbReference type="PROSITE" id="PS51352">
    <property type="entry name" value="THIOREDOXIN_2"/>
    <property type="match status" value="1"/>
</dbReference>
<comment type="caution">
    <text evidence="6">The sequence shown here is derived from an EMBL/GenBank/DDBJ whole genome shotgun (WGS) entry which is preliminary data.</text>
</comment>
<keyword evidence="2" id="KW-0201">Cytochrome c-type biogenesis</keyword>
<evidence type="ECO:0000256" key="1">
    <source>
        <dbReference type="ARBA" id="ARBA00004196"/>
    </source>
</evidence>
<dbReference type="InterPro" id="IPR017937">
    <property type="entry name" value="Thioredoxin_CS"/>
</dbReference>
<keyword evidence="3" id="KW-0676">Redox-active center</keyword>
<feature type="chain" id="PRO_5020456696" evidence="4">
    <location>
        <begin position="22"/>
        <end position="413"/>
    </location>
</feature>
<dbReference type="OrthoDB" id="1118217at2"/>
<dbReference type="EMBL" id="SJSM01000010">
    <property type="protein sequence ID" value="TCC95027.1"/>
    <property type="molecule type" value="Genomic_DNA"/>
</dbReference>
<dbReference type="Pfam" id="PF08534">
    <property type="entry name" value="Redoxin"/>
    <property type="match status" value="1"/>
</dbReference>
<keyword evidence="7" id="KW-1185">Reference proteome</keyword>
<dbReference type="RefSeq" id="WP_131610175.1">
    <property type="nucleotide sequence ID" value="NZ_SJSM01000010.1"/>
</dbReference>
<accession>A0A4R0N6F3</accession>
<dbReference type="PANTHER" id="PTHR42852">
    <property type="entry name" value="THIOL:DISULFIDE INTERCHANGE PROTEIN DSBE"/>
    <property type="match status" value="1"/>
</dbReference>
<dbReference type="InterPro" id="IPR013766">
    <property type="entry name" value="Thioredoxin_domain"/>
</dbReference>
<dbReference type="InterPro" id="IPR013740">
    <property type="entry name" value="Redoxin"/>
</dbReference>
<reference evidence="6 7" key="1">
    <citation type="submission" date="2019-02" db="EMBL/GenBank/DDBJ databases">
        <title>Pedobacter sp. RP-3-8 sp. nov., isolated from Arctic soil.</title>
        <authorList>
            <person name="Dahal R.H."/>
        </authorList>
    </citation>
    <scope>NUCLEOTIDE SEQUENCE [LARGE SCALE GENOMIC DNA]</scope>
    <source>
        <strain evidence="6 7">RP-3-8</strain>
    </source>
</reference>
<dbReference type="Proteomes" id="UP000291117">
    <property type="component" value="Unassembled WGS sequence"/>
</dbReference>
<dbReference type="CDD" id="cd02966">
    <property type="entry name" value="TlpA_like_family"/>
    <property type="match status" value="1"/>
</dbReference>
<organism evidence="6 7">
    <name type="scientific">Pedobacter hiemivivus</name>
    <dbReference type="NCBI Taxonomy" id="2530454"/>
    <lineage>
        <taxon>Bacteria</taxon>
        <taxon>Pseudomonadati</taxon>
        <taxon>Bacteroidota</taxon>
        <taxon>Sphingobacteriia</taxon>
        <taxon>Sphingobacteriales</taxon>
        <taxon>Sphingobacteriaceae</taxon>
        <taxon>Pedobacter</taxon>
    </lineage>
</organism>
<evidence type="ECO:0000313" key="6">
    <source>
        <dbReference type="EMBL" id="TCC95027.1"/>
    </source>
</evidence>
<keyword evidence="4" id="KW-0732">Signal</keyword>
<evidence type="ECO:0000313" key="7">
    <source>
        <dbReference type="Proteomes" id="UP000291117"/>
    </source>
</evidence>
<feature type="signal peptide" evidence="4">
    <location>
        <begin position="1"/>
        <end position="21"/>
    </location>
</feature>
<dbReference type="AlphaFoldDB" id="A0A4R0N6F3"/>
<dbReference type="PROSITE" id="PS00194">
    <property type="entry name" value="THIOREDOXIN_1"/>
    <property type="match status" value="1"/>
</dbReference>
<protein>
    <submittedName>
        <fullName evidence="6">TlpA family protein disulfide reductase</fullName>
    </submittedName>
</protein>
<dbReference type="Gene3D" id="3.40.30.10">
    <property type="entry name" value="Glutaredoxin"/>
    <property type="match status" value="1"/>
</dbReference>
<evidence type="ECO:0000256" key="3">
    <source>
        <dbReference type="ARBA" id="ARBA00023284"/>
    </source>
</evidence>
<sequence length="413" mass="46836">MKKIAISIALAALCLNFKAVAQEKISLTVGDKVPNQLLEATFSTVNQSGNSNRLNFRDLKHKLVIIDFWASWCGPCLESLVKLEGLQNQFGESLFIIPSTYEDSDKAKNTLSKKKIGLFSTYGVNNEILKKYFPHRFVPHQIWIKDGIVKAITSGAETTIENIVSAIREDKFVNNTKKDLDLSRPLFSSPSLNEKNLKYYSLLLNENYPGLPTGVSYRTVDTTTYGISITNSSLRNIYQLAAKVDKKLIVRDTNDLNLHVYNNDQEWLNRFLYSYELRVPLAKSKDLYKIMLNQLNLITGYRAYFSREPFKCLILKQHKKFNAVSKTAEMRNTMDQNGKLDLRGASANDLTSRLNDALPFLVINETGLKLPIDVSVPLDPANLKTIQATLFKQGLSLDYAIRRIEVLVIEKTH</sequence>
<gene>
    <name evidence="6" type="ORF">EZ444_16100</name>
</gene>
<dbReference type="GO" id="GO:0017004">
    <property type="term" value="P:cytochrome complex assembly"/>
    <property type="evidence" value="ECO:0007669"/>
    <property type="project" value="UniProtKB-KW"/>
</dbReference>
<dbReference type="GO" id="GO:0030313">
    <property type="term" value="C:cell envelope"/>
    <property type="evidence" value="ECO:0007669"/>
    <property type="project" value="UniProtKB-SubCell"/>
</dbReference>
<name>A0A4R0N6F3_9SPHI</name>
<dbReference type="SUPFAM" id="SSF52833">
    <property type="entry name" value="Thioredoxin-like"/>
    <property type="match status" value="1"/>
</dbReference>
<dbReference type="InterPro" id="IPR036249">
    <property type="entry name" value="Thioredoxin-like_sf"/>
</dbReference>
<feature type="domain" description="Thioredoxin" evidence="5">
    <location>
        <begin position="27"/>
        <end position="172"/>
    </location>
</feature>
<dbReference type="PANTHER" id="PTHR42852:SF13">
    <property type="entry name" value="PROTEIN DIPZ"/>
    <property type="match status" value="1"/>
</dbReference>
<evidence type="ECO:0000259" key="5">
    <source>
        <dbReference type="PROSITE" id="PS51352"/>
    </source>
</evidence>
<comment type="subcellular location">
    <subcellularLocation>
        <location evidence="1">Cell envelope</location>
    </subcellularLocation>
</comment>
<evidence type="ECO:0000256" key="4">
    <source>
        <dbReference type="SAM" id="SignalP"/>
    </source>
</evidence>
<dbReference type="InterPro" id="IPR050553">
    <property type="entry name" value="Thioredoxin_ResA/DsbE_sf"/>
</dbReference>
<proteinExistence type="predicted"/>
<dbReference type="GO" id="GO:0016491">
    <property type="term" value="F:oxidoreductase activity"/>
    <property type="evidence" value="ECO:0007669"/>
    <property type="project" value="InterPro"/>
</dbReference>
<evidence type="ECO:0000256" key="2">
    <source>
        <dbReference type="ARBA" id="ARBA00022748"/>
    </source>
</evidence>